<feature type="domain" description="Mor transcription activator" evidence="1">
    <location>
        <begin position="59"/>
        <end position="143"/>
    </location>
</feature>
<evidence type="ECO:0000313" key="2">
    <source>
        <dbReference type="EMBL" id="KLT91505.1"/>
    </source>
</evidence>
<dbReference type="InterPro" id="IPR009057">
    <property type="entry name" value="Homeodomain-like_sf"/>
</dbReference>
<name>A0A0J1AB50_ACIBA</name>
<dbReference type="Proteomes" id="UP000036122">
    <property type="component" value="Unassembled WGS sequence"/>
</dbReference>
<dbReference type="Pfam" id="PF08765">
    <property type="entry name" value="Mor"/>
    <property type="match status" value="1"/>
</dbReference>
<evidence type="ECO:0000259" key="1">
    <source>
        <dbReference type="Pfam" id="PF08765"/>
    </source>
</evidence>
<dbReference type="InterPro" id="IPR014875">
    <property type="entry name" value="Mor_transcription_activator"/>
</dbReference>
<dbReference type="EMBL" id="JPHZ01000007">
    <property type="protein sequence ID" value="KLT91505.1"/>
    <property type="molecule type" value="Genomic_DNA"/>
</dbReference>
<proteinExistence type="predicted"/>
<evidence type="ECO:0000313" key="3">
    <source>
        <dbReference type="Proteomes" id="UP000036122"/>
    </source>
</evidence>
<dbReference type="AlphaFoldDB" id="A0A0J1AB50"/>
<reference evidence="2 3" key="1">
    <citation type="submission" date="2014-07" db="EMBL/GenBank/DDBJ databases">
        <authorList>
            <person name="Harkins D.M."/>
            <person name="Lesho E."/>
            <person name="Waterman P.E."/>
            <person name="Chan A."/>
            <person name="Fouts D.E."/>
        </authorList>
    </citation>
    <scope>NUCLEOTIDE SEQUENCE [LARGE SCALE GENOMIC DNA]</scope>
    <source>
        <strain evidence="2 3">MRSN 3527</strain>
    </source>
</reference>
<gene>
    <name evidence="2" type="ORF">T630_2405</name>
</gene>
<comment type="caution">
    <text evidence="2">The sequence shown here is derived from an EMBL/GenBank/DDBJ whole genome shotgun (WGS) entry which is preliminary data.</text>
</comment>
<sequence>MVYRPHITDAQQLFSDEELIALMPKNFAFVAKLIGIKPALSLIESYGGILVFVPHKHALGIHHELSQIIGYSKLQLLSEHLGNNSIEVPMATTITIAMRNRTIREMAAKKESRSKIARKFGVTIRTIRHIVNGEEKLKFNLDQNLDLFE</sequence>
<dbReference type="SUPFAM" id="SSF46689">
    <property type="entry name" value="Homeodomain-like"/>
    <property type="match status" value="1"/>
</dbReference>
<dbReference type="RefSeq" id="WP_000263025.1">
    <property type="nucleotide sequence ID" value="NZ_JPHZ01000007.1"/>
</dbReference>
<organism evidence="2 3">
    <name type="scientific">Acinetobacter baumannii MRSN 3527</name>
    <dbReference type="NCBI Taxonomy" id="1409923"/>
    <lineage>
        <taxon>Bacteria</taxon>
        <taxon>Pseudomonadati</taxon>
        <taxon>Pseudomonadota</taxon>
        <taxon>Gammaproteobacteria</taxon>
        <taxon>Moraxellales</taxon>
        <taxon>Moraxellaceae</taxon>
        <taxon>Acinetobacter</taxon>
        <taxon>Acinetobacter calcoaceticus/baumannii complex</taxon>
    </lineage>
</organism>
<dbReference type="PATRIC" id="fig|1409923.3.peg.565"/>
<protein>
    <submittedName>
        <fullName evidence="2">Mor transcription activator family protein</fullName>
    </submittedName>
</protein>
<accession>A0A0J1AB50</accession>